<dbReference type="Pfam" id="PF05875">
    <property type="entry name" value="Ceramidase"/>
    <property type="match status" value="1"/>
</dbReference>
<comment type="cofactor">
    <cofactor evidence="8">
        <name>Zn(2+)</name>
        <dbReference type="ChEBI" id="CHEBI:29105"/>
    </cofactor>
</comment>
<evidence type="ECO:0000256" key="3">
    <source>
        <dbReference type="ARBA" id="ARBA00022692"/>
    </source>
</evidence>
<accession>A0A1X2IXU0</accession>
<organism evidence="10 11">
    <name type="scientific">Absidia repens</name>
    <dbReference type="NCBI Taxonomy" id="90262"/>
    <lineage>
        <taxon>Eukaryota</taxon>
        <taxon>Fungi</taxon>
        <taxon>Fungi incertae sedis</taxon>
        <taxon>Mucoromycota</taxon>
        <taxon>Mucoromycotina</taxon>
        <taxon>Mucoromycetes</taxon>
        <taxon>Mucorales</taxon>
        <taxon>Cunninghamellaceae</taxon>
        <taxon>Absidia</taxon>
    </lineage>
</organism>
<dbReference type="EMBL" id="MCGE01000002">
    <property type="protein sequence ID" value="ORZ24135.1"/>
    <property type="molecule type" value="Genomic_DNA"/>
</dbReference>
<dbReference type="Proteomes" id="UP000193560">
    <property type="component" value="Unassembled WGS sequence"/>
</dbReference>
<keyword evidence="4" id="KW-0378">Hydrolase</keyword>
<dbReference type="GO" id="GO:0046872">
    <property type="term" value="F:metal ion binding"/>
    <property type="evidence" value="ECO:0007669"/>
    <property type="project" value="UniProtKB-KW"/>
</dbReference>
<evidence type="ECO:0000313" key="10">
    <source>
        <dbReference type="EMBL" id="ORZ24135.1"/>
    </source>
</evidence>
<feature type="binding site" evidence="7">
    <location>
        <position position="22"/>
    </location>
    <ligand>
        <name>Ca(2+)</name>
        <dbReference type="ChEBI" id="CHEBI:29108"/>
    </ligand>
</feature>
<feature type="binding site" evidence="7">
    <location>
        <position position="24"/>
    </location>
    <ligand>
        <name>Ca(2+)</name>
        <dbReference type="ChEBI" id="CHEBI:29108"/>
    </ligand>
</feature>
<evidence type="ECO:0000256" key="4">
    <source>
        <dbReference type="ARBA" id="ARBA00022801"/>
    </source>
</evidence>
<dbReference type="GO" id="GO:0046513">
    <property type="term" value="P:ceramide biosynthetic process"/>
    <property type="evidence" value="ECO:0007669"/>
    <property type="project" value="TreeGrafter"/>
</dbReference>
<dbReference type="STRING" id="90262.A0A1X2IXU0"/>
<feature type="transmembrane region" description="Helical" evidence="9">
    <location>
        <begin position="36"/>
        <end position="55"/>
    </location>
</feature>
<dbReference type="InterPro" id="IPR008901">
    <property type="entry name" value="ACER"/>
</dbReference>
<evidence type="ECO:0000256" key="1">
    <source>
        <dbReference type="ARBA" id="ARBA00004141"/>
    </source>
</evidence>
<dbReference type="PANTHER" id="PTHR46187">
    <property type="entry name" value="ALKALINE CERAMIDASE 3"/>
    <property type="match status" value="1"/>
</dbReference>
<comment type="similarity">
    <text evidence="2">Belongs to the alkaline ceramidase family.</text>
</comment>
<dbReference type="GO" id="GO:0016811">
    <property type="term" value="F:hydrolase activity, acting on carbon-nitrogen (but not peptide) bonds, in linear amides"/>
    <property type="evidence" value="ECO:0007669"/>
    <property type="project" value="InterPro"/>
</dbReference>
<keyword evidence="11" id="KW-1185">Reference proteome</keyword>
<dbReference type="GO" id="GO:0046514">
    <property type="term" value="P:ceramide catabolic process"/>
    <property type="evidence" value="ECO:0007669"/>
    <property type="project" value="TreeGrafter"/>
</dbReference>
<comment type="caution">
    <text evidence="10">The sequence shown here is derived from an EMBL/GenBank/DDBJ whole genome shotgun (WGS) entry which is preliminary data.</text>
</comment>
<feature type="binding site" evidence="8">
    <location>
        <position position="82"/>
    </location>
    <ligand>
        <name>Zn(2+)</name>
        <dbReference type="ChEBI" id="CHEBI:29105"/>
        <note>catalytic</note>
    </ligand>
</feature>
<evidence type="ECO:0000256" key="7">
    <source>
        <dbReference type="PIRSR" id="PIRSR608901-1"/>
    </source>
</evidence>
<keyword evidence="6 9" id="KW-0472">Membrane</keyword>
<dbReference type="OrthoDB" id="187171at2759"/>
<comment type="subcellular location">
    <subcellularLocation>
        <location evidence="1">Membrane</location>
        <topology evidence="1">Multi-pass membrane protein</topology>
    </subcellularLocation>
</comment>
<feature type="binding site" evidence="7">
    <location>
        <position position="35"/>
    </location>
    <ligand>
        <name>Ca(2+)</name>
        <dbReference type="ChEBI" id="CHEBI:29108"/>
    </ligand>
</feature>
<sequence length="149" mass="17263">MSLFEKQHTLGYWGPVTSSVDWCEENYKYSFYIAEFWNTLSSFAMIVLGLLGILVHHRTLGWRLACGYFMIMVVGVGSVLFHGTLQYKHQMWDEIPMVWTASYMLWVLLQDNGYEPLRYGIGISLYCALATFVTSQYQGSTQFYLFQAS</sequence>
<feature type="binding site" evidence="7">
    <location>
        <position position="26"/>
    </location>
    <ligand>
        <name>Ca(2+)</name>
        <dbReference type="ChEBI" id="CHEBI:29108"/>
    </ligand>
</feature>
<gene>
    <name evidence="10" type="ORF">BCR42DRAFT_458274</name>
</gene>
<evidence type="ECO:0000256" key="6">
    <source>
        <dbReference type="ARBA" id="ARBA00023136"/>
    </source>
</evidence>
<keyword evidence="8" id="KW-0862">Zinc</keyword>
<evidence type="ECO:0000256" key="8">
    <source>
        <dbReference type="PIRSR" id="PIRSR608901-2"/>
    </source>
</evidence>
<dbReference type="PANTHER" id="PTHR46187:SF3">
    <property type="entry name" value="ALKALINE CERAMIDASE 3"/>
    <property type="match status" value="1"/>
</dbReference>
<protein>
    <submittedName>
        <fullName evidence="10">Ceramidase</fullName>
    </submittedName>
</protein>
<dbReference type="AlphaFoldDB" id="A0A1X2IXU0"/>
<proteinExistence type="inferred from homology"/>
<feature type="transmembrane region" description="Helical" evidence="9">
    <location>
        <begin position="67"/>
        <end position="85"/>
    </location>
</feature>
<reference evidence="10 11" key="1">
    <citation type="submission" date="2016-07" db="EMBL/GenBank/DDBJ databases">
        <title>Pervasive Adenine N6-methylation of Active Genes in Fungi.</title>
        <authorList>
            <consortium name="DOE Joint Genome Institute"/>
            <person name="Mondo S.J."/>
            <person name="Dannebaum R.O."/>
            <person name="Kuo R.C."/>
            <person name="Labutti K."/>
            <person name="Haridas S."/>
            <person name="Kuo A."/>
            <person name="Salamov A."/>
            <person name="Ahrendt S.R."/>
            <person name="Lipzen A."/>
            <person name="Sullivan W."/>
            <person name="Andreopoulos W.B."/>
            <person name="Clum A."/>
            <person name="Lindquist E."/>
            <person name="Daum C."/>
            <person name="Ramamoorthy G.K."/>
            <person name="Gryganskyi A."/>
            <person name="Culley D."/>
            <person name="Magnuson J.K."/>
            <person name="James T.Y."/>
            <person name="O'Malley M.A."/>
            <person name="Stajich J.E."/>
            <person name="Spatafora J.W."/>
            <person name="Visel A."/>
            <person name="Grigoriev I.V."/>
        </authorList>
    </citation>
    <scope>NUCLEOTIDE SEQUENCE [LARGE SCALE GENOMIC DNA]</scope>
    <source>
        <strain evidence="10 11">NRRL 1336</strain>
    </source>
</reference>
<dbReference type="GO" id="GO:0005789">
    <property type="term" value="C:endoplasmic reticulum membrane"/>
    <property type="evidence" value="ECO:0007669"/>
    <property type="project" value="TreeGrafter"/>
</dbReference>
<keyword evidence="5 9" id="KW-1133">Transmembrane helix</keyword>
<keyword evidence="7" id="KW-0106">Calcium</keyword>
<evidence type="ECO:0000256" key="9">
    <source>
        <dbReference type="SAM" id="Phobius"/>
    </source>
</evidence>
<name>A0A1X2IXU0_9FUNG</name>
<evidence type="ECO:0000256" key="2">
    <source>
        <dbReference type="ARBA" id="ARBA00009780"/>
    </source>
</evidence>
<keyword evidence="3 9" id="KW-0812">Transmembrane</keyword>
<evidence type="ECO:0000256" key="5">
    <source>
        <dbReference type="ARBA" id="ARBA00022989"/>
    </source>
</evidence>
<feature type="binding site" evidence="7">
    <location>
        <position position="21"/>
    </location>
    <ligand>
        <name>Ca(2+)</name>
        <dbReference type="ChEBI" id="CHEBI:29108"/>
    </ligand>
</feature>
<keyword evidence="7" id="KW-0479">Metal-binding</keyword>
<evidence type="ECO:0000313" key="11">
    <source>
        <dbReference type="Proteomes" id="UP000193560"/>
    </source>
</evidence>